<dbReference type="InterPro" id="IPR029058">
    <property type="entry name" value="AB_hydrolase_fold"/>
</dbReference>
<dbReference type="InterPro" id="IPR014756">
    <property type="entry name" value="Ig_E-set"/>
</dbReference>
<accession>A0A0W8I441</accession>
<dbReference type="InterPro" id="IPR050583">
    <property type="entry name" value="Mycobacterial_A85_antigen"/>
</dbReference>
<protein>
    <submittedName>
        <fullName evidence="1">Esterase</fullName>
    </submittedName>
</protein>
<name>A0A0W8I441_9MICO</name>
<dbReference type="Pfam" id="PF00756">
    <property type="entry name" value="Esterase"/>
    <property type="match status" value="1"/>
</dbReference>
<dbReference type="RefSeq" id="WP_058891991.1">
    <property type="nucleotide sequence ID" value="NZ_LQBL01000030.1"/>
</dbReference>
<keyword evidence="2" id="KW-1185">Reference proteome</keyword>
<gene>
    <name evidence="1" type="ORF">AVL62_14060</name>
</gene>
<comment type="caution">
    <text evidence="1">The sequence shown here is derived from an EMBL/GenBank/DDBJ whole genome shotgun (WGS) entry which is preliminary data.</text>
</comment>
<evidence type="ECO:0000313" key="2">
    <source>
        <dbReference type="Proteomes" id="UP000054837"/>
    </source>
</evidence>
<dbReference type="Gene3D" id="3.40.50.1820">
    <property type="entry name" value="alpha/beta hydrolase"/>
    <property type="match status" value="1"/>
</dbReference>
<dbReference type="SUPFAM" id="SSF53474">
    <property type="entry name" value="alpha/beta-Hydrolases"/>
    <property type="match status" value="1"/>
</dbReference>
<organism evidence="1 2">
    <name type="scientific">Serinicoccus chungangensis</name>
    <dbReference type="NCBI Taxonomy" id="767452"/>
    <lineage>
        <taxon>Bacteria</taxon>
        <taxon>Bacillati</taxon>
        <taxon>Actinomycetota</taxon>
        <taxon>Actinomycetes</taxon>
        <taxon>Micrococcales</taxon>
        <taxon>Ornithinimicrobiaceae</taxon>
        <taxon>Serinicoccus</taxon>
    </lineage>
</organism>
<sequence>MSQQTAYPLPPRHKGKLAINALRARRLDEQVVERFLAEREVPIVEGAKCTFLYRGHADGVAVRHRIVNQPQHVPMKRLEVPEGTTPLWYVTIELPAASRVEYQIEVRQGEAVETFNDPLNPHVAHSPVGSSSVCQAAGYQTPAWVSPQPDARPGELVDLTVQSKALRRATHPRVYLPARFRRSSRYPLLVVHDGDDYLNYAAMRTVLDNLIHDLDMAETIVVFTNPGDRLREYPNSAPHARHLTTELLPALEEQLPLIRRSDARCLMGASFGAVASLSTAARNPGVWDNLFLQSGSFVFTDIGSDHGGGPAFDPVVRFMNRYRERPRRVAERMFITCGVYEPLIVPNRSMVPVFESTGSRVQYVESRDGHSWENWRDRLRDGLSWIFPGPQKLVYE</sequence>
<dbReference type="EMBL" id="LQBL01000030">
    <property type="protein sequence ID" value="KUG52455.1"/>
    <property type="molecule type" value="Genomic_DNA"/>
</dbReference>
<dbReference type="InterPro" id="IPR000801">
    <property type="entry name" value="Esterase-like"/>
</dbReference>
<proteinExistence type="predicted"/>
<dbReference type="OrthoDB" id="9775130at2"/>
<dbReference type="PANTHER" id="PTHR48098:SF3">
    <property type="entry name" value="IRON(III) ENTEROBACTIN ESTERASE"/>
    <property type="match status" value="1"/>
</dbReference>
<reference evidence="1 2" key="1">
    <citation type="submission" date="2015-12" db="EMBL/GenBank/DDBJ databases">
        <title>Serinicoccus chungangenesis strain CD08_5 genome sequencing and assembly.</title>
        <authorList>
            <person name="Chander A.M."/>
            <person name="Kaur G."/>
            <person name="Nair G.R."/>
            <person name="Dhawan D.K."/>
            <person name="Kochhar R.K."/>
            <person name="Mayilraj S."/>
            <person name="Bhadada S.K."/>
        </authorList>
    </citation>
    <scope>NUCLEOTIDE SEQUENCE [LARGE SCALE GENOMIC DNA]</scope>
    <source>
        <strain evidence="1 2">CD08_5</strain>
    </source>
</reference>
<dbReference type="AlphaFoldDB" id="A0A0W8I441"/>
<dbReference type="SUPFAM" id="SSF81296">
    <property type="entry name" value="E set domains"/>
    <property type="match status" value="1"/>
</dbReference>
<dbReference type="PANTHER" id="PTHR48098">
    <property type="entry name" value="ENTEROCHELIN ESTERASE-RELATED"/>
    <property type="match status" value="1"/>
</dbReference>
<evidence type="ECO:0000313" key="1">
    <source>
        <dbReference type="EMBL" id="KUG52455.1"/>
    </source>
</evidence>
<dbReference type="STRING" id="767452.AVL62_14060"/>
<dbReference type="Proteomes" id="UP000054837">
    <property type="component" value="Unassembled WGS sequence"/>
</dbReference>